<reference evidence="2" key="1">
    <citation type="submission" date="2022-11" db="EMBL/GenBank/DDBJ databases">
        <title>Minimal conservation of predation-associated metabolite biosynthetic gene clusters underscores biosynthetic potential of Myxococcota including descriptions for ten novel species: Archangium lansinium sp. nov., Myxococcus landrumus sp. nov., Nannocystis bai.</title>
        <authorList>
            <person name="Ahearne A."/>
            <person name="Stevens C."/>
            <person name="Phillips K."/>
        </authorList>
    </citation>
    <scope>NUCLEOTIDE SEQUENCE</scope>
    <source>
        <strain evidence="2">Na p29</strain>
    </source>
</reference>
<evidence type="ECO:0000313" key="3">
    <source>
        <dbReference type="Proteomes" id="UP001150924"/>
    </source>
</evidence>
<dbReference type="Proteomes" id="UP001150924">
    <property type="component" value="Unassembled WGS sequence"/>
</dbReference>
<evidence type="ECO:0000256" key="1">
    <source>
        <dbReference type="SAM" id="MobiDB-lite"/>
    </source>
</evidence>
<evidence type="ECO:0000313" key="2">
    <source>
        <dbReference type="EMBL" id="MCY1007866.1"/>
    </source>
</evidence>
<keyword evidence="3" id="KW-1185">Reference proteome</keyword>
<comment type="caution">
    <text evidence="2">The sequence shown here is derived from an EMBL/GenBank/DDBJ whole genome shotgun (WGS) entry which is preliminary data.</text>
</comment>
<sequence length="122" mass="13523">MSILHRLRSDLQRSVAEHQAILLAQVLRQRFTELTLGDLREILTSPLGRGLDNLKLAELSQNAGAGDAGKPSGKGEARGRTGVQGRRVCAGAVRTLAERHQQRLRVFHRRDAAGRRDRADIR</sequence>
<dbReference type="EMBL" id="JAPNKE010000002">
    <property type="protein sequence ID" value="MCY1007866.1"/>
    <property type="molecule type" value="Genomic_DNA"/>
</dbReference>
<protein>
    <submittedName>
        <fullName evidence="2">Uncharacterized protein</fullName>
    </submittedName>
</protein>
<organism evidence="2 3">
    <name type="scientific">Nannocystis pusilla</name>
    <dbReference type="NCBI Taxonomy" id="889268"/>
    <lineage>
        <taxon>Bacteria</taxon>
        <taxon>Pseudomonadati</taxon>
        <taxon>Myxococcota</taxon>
        <taxon>Polyangia</taxon>
        <taxon>Nannocystales</taxon>
        <taxon>Nannocystaceae</taxon>
        <taxon>Nannocystis</taxon>
    </lineage>
</organism>
<accession>A0A9X3EXM3</accession>
<name>A0A9X3EXM3_9BACT</name>
<gene>
    <name evidence="2" type="ORF">OV079_20365</name>
</gene>
<dbReference type="RefSeq" id="WP_267770504.1">
    <property type="nucleotide sequence ID" value="NZ_JAPNKE010000002.1"/>
</dbReference>
<proteinExistence type="predicted"/>
<dbReference type="AlphaFoldDB" id="A0A9X3EXM3"/>
<feature type="region of interest" description="Disordered" evidence="1">
    <location>
        <begin position="62"/>
        <end position="84"/>
    </location>
</feature>